<sequence length="393" mass="41136">MPDSWVAKYTQVKAAGLIADVPVPTAFPDGLVQYPKGTDPASKDVCNWESSQCFMDDTINVAPDGVLAIGFDDGPTEAVAAYADYFKKEEIVATHFLIGLQILTCPSCMTNLVNMQPEQHLASHSFTHTQLPLMQDLELVADIGWSLQVIYDYSGKIPLYIRPPQGDIDRRVMTIAREVFGVQVVMWNQDHLDWCLLDAGEKETLPDVCKGTTLDSINTAYKGMMDASPQKGVLLLVHEIRNASQAPFRTLIAGAKEKKWKIGPVTDVDAKLPWYENAATAGVKGEAVDDILTKRKPFTVAGGGSTITLNGDWSAGAGGNTSAGGSTSGKGKSGASAGGNSTQTNGTDAGNGNGTTGAGSPSASGSGLTMSSPIAAALGAVAGLVIAGLVTLQ</sequence>
<dbReference type="EMBL" id="KZ819325">
    <property type="protein sequence ID" value="PWN21309.1"/>
    <property type="molecule type" value="Genomic_DNA"/>
</dbReference>
<evidence type="ECO:0000313" key="14">
    <source>
        <dbReference type="EMBL" id="PWN21309.1"/>
    </source>
</evidence>
<gene>
    <name evidence="14" type="ORF">BCV69DRAFT_282046</name>
</gene>
<evidence type="ECO:0000313" key="15">
    <source>
        <dbReference type="Proteomes" id="UP000245942"/>
    </source>
</evidence>
<evidence type="ECO:0000256" key="8">
    <source>
        <dbReference type="ARBA" id="ARBA00023326"/>
    </source>
</evidence>
<keyword evidence="3" id="KW-0325">Glycoprotein</keyword>
<feature type="compositionally biased region" description="Gly residues" evidence="11">
    <location>
        <begin position="316"/>
        <end position="332"/>
    </location>
</feature>
<organism evidence="14 15">
    <name type="scientific">Pseudomicrostroma glucosiphilum</name>
    <dbReference type="NCBI Taxonomy" id="1684307"/>
    <lineage>
        <taxon>Eukaryota</taxon>
        <taxon>Fungi</taxon>
        <taxon>Dikarya</taxon>
        <taxon>Basidiomycota</taxon>
        <taxon>Ustilaginomycotina</taxon>
        <taxon>Exobasidiomycetes</taxon>
        <taxon>Microstromatales</taxon>
        <taxon>Microstromatales incertae sedis</taxon>
        <taxon>Pseudomicrostroma</taxon>
    </lineage>
</organism>
<dbReference type="SUPFAM" id="SSF88713">
    <property type="entry name" value="Glycoside hydrolase/deacetylase"/>
    <property type="match status" value="1"/>
</dbReference>
<dbReference type="RefSeq" id="XP_025348469.1">
    <property type="nucleotide sequence ID" value="XM_025492206.1"/>
</dbReference>
<dbReference type="PANTHER" id="PTHR10587">
    <property type="entry name" value="GLYCOSYL TRANSFERASE-RELATED"/>
    <property type="match status" value="1"/>
</dbReference>
<comment type="subcellular location">
    <subcellularLocation>
        <location evidence="2">Cell membrane</location>
        <topology evidence="2">Lipid-anchor</topology>
        <topology evidence="2">GPI-anchor</topology>
    </subcellularLocation>
</comment>
<dbReference type="STRING" id="1684307.A0A316U7T5"/>
<accession>A0A316U7T5</accession>
<evidence type="ECO:0000256" key="3">
    <source>
        <dbReference type="ARBA" id="ARBA00022622"/>
    </source>
</evidence>
<evidence type="ECO:0000256" key="10">
    <source>
        <dbReference type="ARBA" id="ARBA00048494"/>
    </source>
</evidence>
<keyword evidence="3" id="KW-0336">GPI-anchor</keyword>
<proteinExistence type="predicted"/>
<keyword evidence="6" id="KW-0170">Cobalt</keyword>
<name>A0A316U7T5_9BASI</name>
<feature type="region of interest" description="Disordered" evidence="11">
    <location>
        <begin position="311"/>
        <end position="368"/>
    </location>
</feature>
<dbReference type="GO" id="GO:0098552">
    <property type="term" value="C:side of membrane"/>
    <property type="evidence" value="ECO:0007669"/>
    <property type="project" value="UniProtKB-KW"/>
</dbReference>
<dbReference type="PANTHER" id="PTHR10587:SF135">
    <property type="entry name" value="CHITIN DEACETYLASE 3"/>
    <property type="match status" value="1"/>
</dbReference>
<keyword evidence="7" id="KW-0449">Lipoprotein</keyword>
<keyword evidence="15" id="KW-1185">Reference proteome</keyword>
<dbReference type="Proteomes" id="UP000245942">
    <property type="component" value="Unassembled WGS sequence"/>
</dbReference>
<evidence type="ECO:0000256" key="12">
    <source>
        <dbReference type="SAM" id="Phobius"/>
    </source>
</evidence>
<dbReference type="Gene3D" id="3.20.20.370">
    <property type="entry name" value="Glycoside hydrolase/deacetylase"/>
    <property type="match status" value="1"/>
</dbReference>
<evidence type="ECO:0000256" key="5">
    <source>
        <dbReference type="ARBA" id="ARBA00023277"/>
    </source>
</evidence>
<feature type="domain" description="NodB homology" evidence="13">
    <location>
        <begin position="65"/>
        <end position="263"/>
    </location>
</feature>
<dbReference type="InterPro" id="IPR002509">
    <property type="entry name" value="NODB_dom"/>
</dbReference>
<dbReference type="GO" id="GO:0005886">
    <property type="term" value="C:plasma membrane"/>
    <property type="evidence" value="ECO:0007669"/>
    <property type="project" value="UniProtKB-SubCell"/>
</dbReference>
<dbReference type="GO" id="GO:0004099">
    <property type="term" value="F:chitin deacetylase activity"/>
    <property type="evidence" value="ECO:0007669"/>
    <property type="project" value="UniProtKB-EC"/>
</dbReference>
<dbReference type="InterPro" id="IPR050248">
    <property type="entry name" value="Polysacc_deacetylase_ArnD"/>
</dbReference>
<dbReference type="GeneID" id="37013940"/>
<dbReference type="OrthoDB" id="407355at2759"/>
<dbReference type="PROSITE" id="PS51677">
    <property type="entry name" value="NODB"/>
    <property type="match status" value="1"/>
</dbReference>
<evidence type="ECO:0000256" key="1">
    <source>
        <dbReference type="ARBA" id="ARBA00001941"/>
    </source>
</evidence>
<comment type="catalytic activity">
    <reaction evidence="10">
        <text>[(1-&gt;4)-N-acetyl-beta-D-glucosaminyl](n) + n H2O = chitosan + n acetate</text>
        <dbReference type="Rhea" id="RHEA:10464"/>
        <dbReference type="Rhea" id="RHEA-COMP:9593"/>
        <dbReference type="Rhea" id="RHEA-COMP:9597"/>
        <dbReference type="ChEBI" id="CHEBI:15377"/>
        <dbReference type="ChEBI" id="CHEBI:17029"/>
        <dbReference type="ChEBI" id="CHEBI:30089"/>
        <dbReference type="ChEBI" id="CHEBI:57704"/>
        <dbReference type="EC" id="3.5.1.41"/>
    </reaction>
    <physiologicalReaction direction="left-to-right" evidence="10">
        <dbReference type="Rhea" id="RHEA:10465"/>
    </physiologicalReaction>
</comment>
<dbReference type="Pfam" id="PF01522">
    <property type="entry name" value="Polysacc_deac_1"/>
    <property type="match status" value="1"/>
</dbReference>
<feature type="transmembrane region" description="Helical" evidence="12">
    <location>
        <begin position="374"/>
        <end position="392"/>
    </location>
</feature>
<evidence type="ECO:0000256" key="2">
    <source>
        <dbReference type="ARBA" id="ARBA00004609"/>
    </source>
</evidence>
<keyword evidence="4" id="KW-0146">Chitin degradation</keyword>
<dbReference type="GO" id="GO:0009272">
    <property type="term" value="P:fungal-type cell wall biogenesis"/>
    <property type="evidence" value="ECO:0007669"/>
    <property type="project" value="UniProtKB-ARBA"/>
</dbReference>
<evidence type="ECO:0000256" key="6">
    <source>
        <dbReference type="ARBA" id="ARBA00023285"/>
    </source>
</evidence>
<keyword evidence="5" id="KW-0119">Carbohydrate metabolism</keyword>
<dbReference type="AlphaFoldDB" id="A0A316U7T5"/>
<evidence type="ECO:0000259" key="13">
    <source>
        <dbReference type="PROSITE" id="PS51677"/>
    </source>
</evidence>
<protein>
    <recommendedName>
        <fullName evidence="9">chitin deacetylase</fullName>
        <ecNumber evidence="9">3.5.1.41</ecNumber>
    </recommendedName>
</protein>
<evidence type="ECO:0000256" key="11">
    <source>
        <dbReference type="SAM" id="MobiDB-lite"/>
    </source>
</evidence>
<keyword evidence="8" id="KW-0624">Polysaccharide degradation</keyword>
<dbReference type="EC" id="3.5.1.41" evidence="9"/>
<reference evidence="14 15" key="1">
    <citation type="journal article" date="2018" name="Mol. Biol. Evol.">
        <title>Broad Genomic Sampling Reveals a Smut Pathogenic Ancestry of the Fungal Clade Ustilaginomycotina.</title>
        <authorList>
            <person name="Kijpornyongpan T."/>
            <person name="Mondo S.J."/>
            <person name="Barry K."/>
            <person name="Sandor L."/>
            <person name="Lee J."/>
            <person name="Lipzen A."/>
            <person name="Pangilinan J."/>
            <person name="LaButti K."/>
            <person name="Hainaut M."/>
            <person name="Henrissat B."/>
            <person name="Grigoriev I.V."/>
            <person name="Spatafora J.W."/>
            <person name="Aime M.C."/>
        </authorList>
    </citation>
    <scope>NUCLEOTIDE SEQUENCE [LARGE SCALE GENOMIC DNA]</scope>
    <source>
        <strain evidence="14 15">MCA 4718</strain>
    </source>
</reference>
<comment type="cofactor">
    <cofactor evidence="1">
        <name>Co(2+)</name>
        <dbReference type="ChEBI" id="CHEBI:48828"/>
    </cofactor>
</comment>
<dbReference type="InterPro" id="IPR011330">
    <property type="entry name" value="Glyco_hydro/deAcase_b/a-brl"/>
</dbReference>
<keyword evidence="12" id="KW-1133">Transmembrane helix</keyword>
<evidence type="ECO:0000256" key="7">
    <source>
        <dbReference type="ARBA" id="ARBA00023288"/>
    </source>
</evidence>
<keyword evidence="12" id="KW-0472">Membrane</keyword>
<feature type="compositionally biased region" description="Low complexity" evidence="11">
    <location>
        <begin position="358"/>
        <end position="367"/>
    </location>
</feature>
<dbReference type="GO" id="GO:0000272">
    <property type="term" value="P:polysaccharide catabolic process"/>
    <property type="evidence" value="ECO:0007669"/>
    <property type="project" value="UniProtKB-KW"/>
</dbReference>
<keyword evidence="14" id="KW-0378">Hydrolase</keyword>
<feature type="compositionally biased region" description="Low complexity" evidence="11">
    <location>
        <begin position="333"/>
        <end position="348"/>
    </location>
</feature>
<dbReference type="GO" id="GO:0006032">
    <property type="term" value="P:chitin catabolic process"/>
    <property type="evidence" value="ECO:0007669"/>
    <property type="project" value="UniProtKB-KW"/>
</dbReference>
<evidence type="ECO:0000256" key="4">
    <source>
        <dbReference type="ARBA" id="ARBA00023024"/>
    </source>
</evidence>
<evidence type="ECO:0000256" key="9">
    <source>
        <dbReference type="ARBA" id="ARBA00024056"/>
    </source>
</evidence>
<keyword evidence="12" id="KW-0812">Transmembrane</keyword>